<proteinExistence type="inferred from homology"/>
<evidence type="ECO:0000256" key="4">
    <source>
        <dbReference type="SAM" id="Phobius"/>
    </source>
</evidence>
<dbReference type="InterPro" id="IPR051010">
    <property type="entry name" value="BCAA_transport"/>
</dbReference>
<dbReference type="InterPro" id="IPR028081">
    <property type="entry name" value="Leu-bd"/>
</dbReference>
<evidence type="ECO:0000259" key="5">
    <source>
        <dbReference type="Pfam" id="PF13458"/>
    </source>
</evidence>
<dbReference type="InterPro" id="IPR028082">
    <property type="entry name" value="Peripla_BP_I"/>
</dbReference>
<evidence type="ECO:0000256" key="3">
    <source>
        <dbReference type="SAM" id="MobiDB-lite"/>
    </source>
</evidence>
<dbReference type="Gene3D" id="3.40.50.2300">
    <property type="match status" value="2"/>
</dbReference>
<dbReference type="PANTHER" id="PTHR30483">
    <property type="entry name" value="LEUCINE-SPECIFIC-BINDING PROTEIN"/>
    <property type="match status" value="1"/>
</dbReference>
<evidence type="ECO:0000313" key="7">
    <source>
        <dbReference type="Proteomes" id="UP000228635"/>
    </source>
</evidence>
<evidence type="ECO:0000256" key="1">
    <source>
        <dbReference type="ARBA" id="ARBA00010062"/>
    </source>
</evidence>
<reference evidence="7" key="1">
    <citation type="submission" date="2017-09" db="EMBL/GenBank/DDBJ databases">
        <title>Depth-based differentiation of microbial function through sediment-hosted aquifers and enrichment of novel symbionts in the deep terrestrial subsurface.</title>
        <authorList>
            <person name="Probst A.J."/>
            <person name="Ladd B."/>
            <person name="Jarett J.K."/>
            <person name="Geller-Mcgrath D.E."/>
            <person name="Sieber C.M.K."/>
            <person name="Emerson J.B."/>
            <person name="Anantharaman K."/>
            <person name="Thomas B.C."/>
            <person name="Malmstrom R."/>
            <person name="Stieglmeier M."/>
            <person name="Klingl A."/>
            <person name="Woyke T."/>
            <person name="Ryan C.M."/>
            <person name="Banfield J.F."/>
        </authorList>
    </citation>
    <scope>NUCLEOTIDE SEQUENCE [LARGE SCALE GENOMIC DNA]</scope>
</reference>
<keyword evidence="4" id="KW-1133">Transmembrane helix</keyword>
<keyword evidence="2" id="KW-0732">Signal</keyword>
<dbReference type="Pfam" id="PF13458">
    <property type="entry name" value="Peripla_BP_6"/>
    <property type="match status" value="1"/>
</dbReference>
<keyword evidence="4" id="KW-0812">Transmembrane</keyword>
<comment type="caution">
    <text evidence="6">The sequence shown here is derived from an EMBL/GenBank/DDBJ whole genome shotgun (WGS) entry which is preliminary data.</text>
</comment>
<protein>
    <recommendedName>
        <fullName evidence="5">Leucine-binding protein domain-containing protein</fullName>
    </recommendedName>
</protein>
<feature type="domain" description="Leucine-binding protein" evidence="5">
    <location>
        <begin position="34"/>
        <end position="355"/>
    </location>
</feature>
<name>A0A2M6WHB1_9BACT</name>
<keyword evidence="4" id="KW-0472">Membrane</keyword>
<feature type="region of interest" description="Disordered" evidence="3">
    <location>
        <begin position="367"/>
        <end position="389"/>
    </location>
</feature>
<comment type="similarity">
    <text evidence="1">Belongs to the leucine-binding protein family.</text>
</comment>
<sequence length="389" mass="41447">MSSGGKFIAGIIVLGLIVWVGFSLVNTPEAGKIVKVGFMGPLTGDVASYGESIRRAVEFAQKEFRTDMIELVYEDSHCDEKDAVNAINKLINIDGVVAIIGEVCSEATLAIAPIAEKAGVVLMSPASTNPSISKAGEYIFRTIPSDALQGDFGAKLVAQKRFKKLAILYSNEEYGLGFNNVLIKSFEEAGGEVVASEVFDRGATDLRTQLNNIKNAKADALYIISNSPDSTIAALKQVKELKLELALFGSEGLKNQDILEAAKEEAEGLVVTSVSGGTSSFVKRLEREYGKAPGPFAAQGYDAFLALASVIHSGAHSGSEIKDGLNTITFEGASGMVKFDEAGDVAGNYDVFVVQNGKFVFASQETDAMPKNLEQGEGEKDNDVMEKEN</sequence>
<organism evidence="6 7">
    <name type="scientific">Candidatus Harrisonbacteria bacterium CG10_big_fil_rev_8_21_14_0_10_42_17</name>
    <dbReference type="NCBI Taxonomy" id="1974584"/>
    <lineage>
        <taxon>Bacteria</taxon>
        <taxon>Candidatus Harrisoniibacteriota</taxon>
    </lineage>
</organism>
<dbReference type="PANTHER" id="PTHR30483:SF6">
    <property type="entry name" value="PERIPLASMIC BINDING PROTEIN OF ABC TRANSPORTER FOR NATURAL AMINO ACIDS"/>
    <property type="match status" value="1"/>
</dbReference>
<evidence type="ECO:0000256" key="2">
    <source>
        <dbReference type="ARBA" id="ARBA00022729"/>
    </source>
</evidence>
<dbReference type="SUPFAM" id="SSF53822">
    <property type="entry name" value="Periplasmic binding protein-like I"/>
    <property type="match status" value="1"/>
</dbReference>
<accession>A0A2M6WHB1</accession>
<dbReference type="EMBL" id="PFBA01000032">
    <property type="protein sequence ID" value="PIT92175.1"/>
    <property type="molecule type" value="Genomic_DNA"/>
</dbReference>
<evidence type="ECO:0000313" key="6">
    <source>
        <dbReference type="EMBL" id="PIT92175.1"/>
    </source>
</evidence>
<gene>
    <name evidence="6" type="ORF">COU08_03770</name>
</gene>
<feature type="compositionally biased region" description="Basic and acidic residues" evidence="3">
    <location>
        <begin position="377"/>
        <end position="389"/>
    </location>
</feature>
<feature type="transmembrane region" description="Helical" evidence="4">
    <location>
        <begin position="7"/>
        <end position="25"/>
    </location>
</feature>
<dbReference type="CDD" id="cd19984">
    <property type="entry name" value="PBP1_ABC_ligand_binding-like"/>
    <property type="match status" value="1"/>
</dbReference>
<dbReference type="Proteomes" id="UP000228635">
    <property type="component" value="Unassembled WGS sequence"/>
</dbReference>
<dbReference type="AlphaFoldDB" id="A0A2M6WHB1"/>